<evidence type="ECO:0000256" key="2">
    <source>
        <dbReference type="ARBA" id="ARBA00010846"/>
    </source>
</evidence>
<dbReference type="AlphaFoldDB" id="M8C1D5"/>
<dbReference type="EnsemblPlants" id="EMT28044">
    <property type="protein sequence ID" value="EMT28044"/>
    <property type="gene ID" value="F775_15597"/>
</dbReference>
<dbReference type="SMART" id="SM00225">
    <property type="entry name" value="BTB"/>
    <property type="match status" value="1"/>
</dbReference>
<dbReference type="GO" id="GO:0016567">
    <property type="term" value="P:protein ubiquitination"/>
    <property type="evidence" value="ECO:0007669"/>
    <property type="project" value="InterPro"/>
</dbReference>
<dbReference type="CDD" id="cd14733">
    <property type="entry name" value="BACK"/>
    <property type="match status" value="1"/>
</dbReference>
<proteinExistence type="inferred from homology"/>
<accession>M8C1D5</accession>
<dbReference type="InterPro" id="IPR000210">
    <property type="entry name" value="BTB/POZ_dom"/>
</dbReference>
<organism evidence="3">
    <name type="scientific">Aegilops tauschii</name>
    <name type="common">Tausch's goatgrass</name>
    <name type="synonym">Aegilops squarrosa</name>
    <dbReference type="NCBI Taxonomy" id="37682"/>
    <lineage>
        <taxon>Eukaryota</taxon>
        <taxon>Viridiplantae</taxon>
        <taxon>Streptophyta</taxon>
        <taxon>Embryophyta</taxon>
        <taxon>Tracheophyta</taxon>
        <taxon>Spermatophyta</taxon>
        <taxon>Magnoliopsida</taxon>
        <taxon>Liliopsida</taxon>
        <taxon>Poales</taxon>
        <taxon>Poaceae</taxon>
        <taxon>BOP clade</taxon>
        <taxon>Pooideae</taxon>
        <taxon>Triticodae</taxon>
        <taxon>Triticeae</taxon>
        <taxon>Triticinae</taxon>
        <taxon>Aegilops</taxon>
    </lineage>
</organism>
<sequence length="349" mass="38049">MAKGSCHTIPTRNSHRFLLRVRFVPLEVGPLLATTVVAGCKCVAYSHGSGIILVLSVLAEYPVIESAAKMSTHMVLLDKTGSPAPSVRTVGFNSAPIPTFTEKGAACCAPLTSAGKKTWTPPAPPPGLGHDLAIMLGKQDLTDVSFDVGGESFNAHRLVLAARSPVLRAQLYGPMAESKMTSITIQDMEASTFRSFLHYMYHGSLPDAGENDGSRHVDRRLLVAADFTSTMAQYQHLLVAADRYGMEELKMICEDKLCGNGITIDSVVSMLELAEDHVCPKLKARCFDFLADGDNFKMVATSGEYLHLMQSFPTLLVEAREWFKIAREKTTIMKPPPQKKTRVNSSMAE</sequence>
<dbReference type="Pfam" id="PF24570">
    <property type="entry name" value="BACK_BPM_SPOP"/>
    <property type="match status" value="1"/>
</dbReference>
<comment type="similarity">
    <text evidence="2">Belongs to the Tdpoz family.</text>
</comment>
<reference evidence="3" key="1">
    <citation type="submission" date="2015-06" db="UniProtKB">
        <authorList>
            <consortium name="EnsemblPlants"/>
        </authorList>
    </citation>
    <scope>IDENTIFICATION</scope>
</reference>
<dbReference type="Gene3D" id="3.30.710.10">
    <property type="entry name" value="Potassium Channel Kv1.1, Chain A"/>
    <property type="match status" value="1"/>
</dbReference>
<evidence type="ECO:0000313" key="3">
    <source>
        <dbReference type="EnsemblPlants" id="EMT28044"/>
    </source>
</evidence>
<dbReference type="Gene3D" id="1.25.40.420">
    <property type="match status" value="1"/>
</dbReference>
<dbReference type="ExpressionAtlas" id="M8C1D5">
    <property type="expression patterns" value="baseline"/>
</dbReference>
<dbReference type="Pfam" id="PF00651">
    <property type="entry name" value="BTB"/>
    <property type="match status" value="1"/>
</dbReference>
<protein>
    <submittedName>
        <fullName evidence="3">Speckle-type POZ protein-like protein</fullName>
    </submittedName>
</protein>
<dbReference type="PANTHER" id="PTHR26379:SF340">
    <property type="entry name" value="OS09G0338200 PROTEIN"/>
    <property type="match status" value="1"/>
</dbReference>
<dbReference type="SUPFAM" id="SSF54695">
    <property type="entry name" value="POZ domain"/>
    <property type="match status" value="1"/>
</dbReference>
<dbReference type="InterPro" id="IPR011333">
    <property type="entry name" value="SKP1/BTB/POZ_sf"/>
</dbReference>
<dbReference type="InterPro" id="IPR045005">
    <property type="entry name" value="BPM1-6"/>
</dbReference>
<dbReference type="PANTHER" id="PTHR26379">
    <property type="entry name" value="BTB/POZ AND MATH DOMAIN-CONTAINING PROTEIN 1"/>
    <property type="match status" value="1"/>
</dbReference>
<dbReference type="PROSITE" id="PS50097">
    <property type="entry name" value="BTB"/>
    <property type="match status" value="1"/>
</dbReference>
<comment type="pathway">
    <text evidence="1">Protein modification; protein ubiquitination.</text>
</comment>
<dbReference type="InterPro" id="IPR056423">
    <property type="entry name" value="BACK_BPM_SPOP"/>
</dbReference>
<name>M8C1D5_AEGTA</name>
<evidence type="ECO:0000256" key="1">
    <source>
        <dbReference type="ARBA" id="ARBA00004906"/>
    </source>
</evidence>